<evidence type="ECO:0000256" key="2">
    <source>
        <dbReference type="ARBA" id="ARBA00022679"/>
    </source>
</evidence>
<keyword evidence="4" id="KW-0046">Antibiotic resistance</keyword>
<dbReference type="EC" id="2.3.1.-" evidence="4"/>
<dbReference type="GO" id="GO:0046353">
    <property type="term" value="F:aminoglycoside 3-N-acetyltransferase activity"/>
    <property type="evidence" value="ECO:0007669"/>
    <property type="project" value="UniProtKB-EC"/>
</dbReference>
<dbReference type="InterPro" id="IPR003679">
    <property type="entry name" value="Amioglycoside_AcTrfase"/>
</dbReference>
<dbReference type="InterPro" id="IPR028345">
    <property type="entry name" value="Antibiotic_NAT-like"/>
</dbReference>
<accession>A0A1F6EBX6</accession>
<organism evidence="5 6">
    <name type="scientific">Candidatus Kaiserbacteria bacterium RIFCSPHIGHO2_12_FULL_53_13</name>
    <dbReference type="NCBI Taxonomy" id="1798502"/>
    <lineage>
        <taxon>Bacteria</taxon>
        <taxon>Candidatus Kaiseribacteriota</taxon>
    </lineage>
</organism>
<evidence type="ECO:0000256" key="1">
    <source>
        <dbReference type="ARBA" id="ARBA00006383"/>
    </source>
</evidence>
<dbReference type="Proteomes" id="UP000176689">
    <property type="component" value="Unassembled WGS sequence"/>
</dbReference>
<protein>
    <recommendedName>
        <fullName evidence="4">Aminoglycoside N(3)-acetyltransferase</fullName>
        <ecNumber evidence="4">2.3.1.-</ecNumber>
    </recommendedName>
</protein>
<evidence type="ECO:0000256" key="3">
    <source>
        <dbReference type="ARBA" id="ARBA00023315"/>
    </source>
</evidence>
<proteinExistence type="inferred from homology"/>
<evidence type="ECO:0000313" key="5">
    <source>
        <dbReference type="EMBL" id="OGG71141.1"/>
    </source>
</evidence>
<evidence type="ECO:0000313" key="6">
    <source>
        <dbReference type="Proteomes" id="UP000176689"/>
    </source>
</evidence>
<dbReference type="SUPFAM" id="SSF110710">
    <property type="entry name" value="TTHA0583/YokD-like"/>
    <property type="match status" value="1"/>
</dbReference>
<reference evidence="5 6" key="1">
    <citation type="journal article" date="2016" name="Nat. Commun.">
        <title>Thousands of microbial genomes shed light on interconnected biogeochemical processes in an aquifer system.</title>
        <authorList>
            <person name="Anantharaman K."/>
            <person name="Brown C.T."/>
            <person name="Hug L.A."/>
            <person name="Sharon I."/>
            <person name="Castelle C.J."/>
            <person name="Probst A.J."/>
            <person name="Thomas B.C."/>
            <person name="Singh A."/>
            <person name="Wilkins M.J."/>
            <person name="Karaoz U."/>
            <person name="Brodie E.L."/>
            <person name="Williams K.H."/>
            <person name="Hubbard S.S."/>
            <person name="Banfield J.F."/>
        </authorList>
    </citation>
    <scope>NUCLEOTIDE SEQUENCE [LARGE SCALE GENOMIC DNA]</scope>
</reference>
<comment type="caution">
    <text evidence="5">The sequence shown here is derived from an EMBL/GenBank/DDBJ whole genome shotgun (WGS) entry which is preliminary data.</text>
</comment>
<evidence type="ECO:0000256" key="4">
    <source>
        <dbReference type="RuleBase" id="RU365031"/>
    </source>
</evidence>
<comment type="catalytic activity">
    <reaction evidence="4">
        <text>a 2-deoxystreptamine antibiotic + acetyl-CoA = an N(3)-acetyl-2-deoxystreptamine antibiotic + CoA + H(+)</text>
        <dbReference type="Rhea" id="RHEA:12665"/>
        <dbReference type="ChEBI" id="CHEBI:15378"/>
        <dbReference type="ChEBI" id="CHEBI:57287"/>
        <dbReference type="ChEBI" id="CHEBI:57288"/>
        <dbReference type="ChEBI" id="CHEBI:57921"/>
        <dbReference type="ChEBI" id="CHEBI:77452"/>
        <dbReference type="EC" id="2.3.1.81"/>
    </reaction>
</comment>
<dbReference type="GO" id="GO:0046677">
    <property type="term" value="P:response to antibiotic"/>
    <property type="evidence" value="ECO:0007669"/>
    <property type="project" value="UniProtKB-KW"/>
</dbReference>
<sequence>MTPLYIHNGKKIHATDFLKALKHLGVAPGDTLFVHPDISVFGKLALQNKDTLLSGLVGVFQDSVGKTGTIAMPTFTYSFCNGVTYDKMNTRSTVGALTEFFRHQPGVERSVHPIFSVAAWGNDKARILKTRKDCFGRDTVFGTLHAMNAKIVLFGVSFQACTFLHYVEQIHAVPYRSMKTFQGTIIDGKRTYEDAYTYFVRPLDGSVENDFNRIEPYLRREDLLKETMVGNGTILLVSARDLFDAGASLLDADPYYFLQQTV</sequence>
<keyword evidence="2 4" id="KW-0808">Transferase</keyword>
<comment type="similarity">
    <text evidence="1 4">Belongs to the antibiotic N-acetyltransferase family.</text>
</comment>
<dbReference type="PANTHER" id="PTHR11104">
    <property type="entry name" value="AMINOGLYCOSIDE N3-ACETYLTRANSFERASE"/>
    <property type="match status" value="1"/>
</dbReference>
<dbReference type="AlphaFoldDB" id="A0A1F6EBX6"/>
<dbReference type="PANTHER" id="PTHR11104:SF0">
    <property type="entry name" value="SPBETA PROPHAGE-DERIVED AMINOGLYCOSIDE N(3')-ACETYLTRANSFERASE-LIKE PROTEIN YOKD"/>
    <property type="match status" value="1"/>
</dbReference>
<gene>
    <name evidence="5" type="ORF">A3F27_02255</name>
</gene>
<keyword evidence="3 4" id="KW-0012">Acyltransferase</keyword>
<dbReference type="Pfam" id="PF02522">
    <property type="entry name" value="Antibiotic_NAT"/>
    <property type="match status" value="1"/>
</dbReference>
<dbReference type="EMBL" id="MFLP01000014">
    <property type="protein sequence ID" value="OGG71141.1"/>
    <property type="molecule type" value="Genomic_DNA"/>
</dbReference>
<name>A0A1F6EBX6_9BACT</name>